<evidence type="ECO:0008006" key="4">
    <source>
        <dbReference type="Google" id="ProtNLM"/>
    </source>
</evidence>
<gene>
    <name evidence="2" type="ORF">CWS01_13360</name>
</gene>
<feature type="compositionally biased region" description="Acidic residues" evidence="1">
    <location>
        <begin position="390"/>
        <end position="401"/>
    </location>
</feature>
<evidence type="ECO:0000256" key="1">
    <source>
        <dbReference type="SAM" id="MobiDB-lite"/>
    </source>
</evidence>
<reference evidence="2 3" key="1">
    <citation type="journal article" date="2003" name="Int. J. Syst. Evol. Microbiol.">
        <title>Bacillus nealsonii sp. nov., isolated from a spacecraft-assembly facility, whose spores are gamma-radiation resistant.</title>
        <authorList>
            <person name="Venkateswaran K."/>
            <person name="Kempf M."/>
            <person name="Chen F."/>
            <person name="Satomi M."/>
            <person name="Nicholson W."/>
            <person name="Kern R."/>
        </authorList>
    </citation>
    <scope>NUCLEOTIDE SEQUENCE [LARGE SCALE GENOMIC DNA]</scope>
    <source>
        <strain evidence="2 3">FO-92</strain>
    </source>
</reference>
<evidence type="ECO:0000313" key="2">
    <source>
        <dbReference type="EMBL" id="PKG23150.1"/>
    </source>
</evidence>
<accession>A0A2N0Z0W2</accession>
<comment type="caution">
    <text evidence="2">The sequence shown here is derived from an EMBL/GenBank/DDBJ whole genome shotgun (WGS) entry which is preliminary data.</text>
</comment>
<keyword evidence="3" id="KW-1185">Reference proteome</keyword>
<feature type="compositionally biased region" description="Basic and acidic residues" evidence="1">
    <location>
        <begin position="319"/>
        <end position="333"/>
    </location>
</feature>
<dbReference type="AlphaFoldDB" id="A0A2N0Z0W2"/>
<organism evidence="2 3">
    <name type="scientific">Niallia nealsonii</name>
    <dbReference type="NCBI Taxonomy" id="115979"/>
    <lineage>
        <taxon>Bacteria</taxon>
        <taxon>Bacillati</taxon>
        <taxon>Bacillota</taxon>
        <taxon>Bacilli</taxon>
        <taxon>Bacillales</taxon>
        <taxon>Bacillaceae</taxon>
        <taxon>Niallia</taxon>
    </lineage>
</organism>
<feature type="region of interest" description="Disordered" evidence="1">
    <location>
        <begin position="319"/>
        <end position="415"/>
    </location>
</feature>
<protein>
    <recommendedName>
        <fullName evidence="4">YbbR-like domain-containing protein</fullName>
    </recommendedName>
</protein>
<evidence type="ECO:0000313" key="3">
    <source>
        <dbReference type="Proteomes" id="UP000233375"/>
    </source>
</evidence>
<dbReference type="Gene3D" id="2.170.120.30">
    <property type="match status" value="2"/>
</dbReference>
<name>A0A2N0Z0W2_9BACI</name>
<dbReference type="EMBL" id="PISE01000028">
    <property type="protein sequence ID" value="PKG23150.1"/>
    <property type="molecule type" value="Genomic_DNA"/>
</dbReference>
<dbReference type="InterPro" id="IPR012505">
    <property type="entry name" value="YbbR"/>
</dbReference>
<dbReference type="PANTHER" id="PTHR37804">
    <property type="entry name" value="CDAA REGULATORY PROTEIN CDAR"/>
    <property type="match status" value="1"/>
</dbReference>
<dbReference type="Gene3D" id="2.170.120.40">
    <property type="entry name" value="YbbR-like domain"/>
    <property type="match status" value="2"/>
</dbReference>
<sequence length="500" mass="54368">MNKFFDRIVENNWFMKIIAFALALLLFISVYDKNEDSSDVNVPGNDATEVVKDIPVKVYYDTKNVVVAGVPKTVDVTLKGPKSHVQVAKQSKDFEVYVNLANADIGEKKVKLQIKDLSDKLEADIDPSTVKVTVKEKVTKEFNVEAEFSNNSIASGYAAGSAELDSNTVKITGAKDEIDKIAYVKANVEVDGSTTETIEQEAEISVLDSSLNKLDVQVEPETVKVTIPVKRVSKKVPINIVKKGSLPQNVTLESITLDKEEATITGSDSVLKDVDSTRVEVDLSKITKDQTLSLPVIISNGVKTVDPELVNATVKVNVKEEETKEQESEKSADNDSSNTEETDQSEDDEISDTTDETSDTTDETSDTTDETTDETSDTTDNTTDKSTDDATTDDNEAEEATSSEQTSAKTLESVPISIRGLDTNFLGDMTSPSNGSTDIEVTAKESILKNVTKSNFTLYIDVSDLGEGEHEVDIKANGPNDVEWSLANKVATIAITKKDS</sequence>
<dbReference type="RefSeq" id="WP_101177702.1">
    <property type="nucleotide sequence ID" value="NZ_PISE01000028.1"/>
</dbReference>
<dbReference type="InterPro" id="IPR053154">
    <property type="entry name" value="c-di-AMP_regulator"/>
</dbReference>
<dbReference type="OrthoDB" id="2960905at2"/>
<dbReference type="PANTHER" id="PTHR37804:SF1">
    <property type="entry name" value="CDAA REGULATORY PROTEIN CDAR"/>
    <property type="match status" value="1"/>
</dbReference>
<dbReference type="Pfam" id="PF07949">
    <property type="entry name" value="YbbR"/>
    <property type="match status" value="3"/>
</dbReference>
<dbReference type="Proteomes" id="UP000233375">
    <property type="component" value="Unassembled WGS sequence"/>
</dbReference>
<feature type="compositionally biased region" description="Acidic residues" evidence="1">
    <location>
        <begin position="338"/>
        <end position="377"/>
    </location>
</feature>
<proteinExistence type="predicted"/>